<evidence type="ECO:0000313" key="2">
    <source>
        <dbReference type="Proteomes" id="UP000199670"/>
    </source>
</evidence>
<reference evidence="2" key="1">
    <citation type="submission" date="2016-08" db="EMBL/GenBank/DDBJ databases">
        <authorList>
            <person name="Varghese N."/>
            <person name="Submissions Spin"/>
        </authorList>
    </citation>
    <scope>NUCLEOTIDE SEQUENCE [LARGE SCALE GENOMIC DNA]</scope>
    <source>
        <strain evidence="2">R-53248</strain>
    </source>
</reference>
<dbReference type="OrthoDB" id="7061551at2"/>
<evidence type="ECO:0000313" key="1">
    <source>
        <dbReference type="EMBL" id="SCB87058.1"/>
    </source>
</evidence>
<accession>A0A1C3ZXH1</accession>
<protein>
    <submittedName>
        <fullName evidence="1">Uncharacterized protein</fullName>
    </submittedName>
</protein>
<sequence>MQKYETFTSDEICIADLVLYKNYMLRNTDAMNEFSFIVGQFQDIERQLKEQYKLMFTVALSLKHHLVDHIHLIEKHQINNPVYQEQQLFFILKKIV</sequence>
<dbReference type="Proteomes" id="UP000199670">
    <property type="component" value="Unassembled WGS sequence"/>
</dbReference>
<dbReference type="STRING" id="1798182.GA0061081_102140"/>
<keyword evidence="2" id="KW-1185">Reference proteome</keyword>
<dbReference type="EMBL" id="FMAQ01000002">
    <property type="protein sequence ID" value="SCB87058.1"/>
    <property type="molecule type" value="Genomic_DNA"/>
</dbReference>
<gene>
    <name evidence="1" type="ORF">GA0061081_102140</name>
</gene>
<dbReference type="RefSeq" id="WP_091346850.1">
    <property type="nucleotide sequence ID" value="NZ_FMAQ01000002.1"/>
</dbReference>
<organism evidence="1 2">
    <name type="scientific">Gilliamella bombicola</name>
    <dbReference type="NCBI Taxonomy" id="1798182"/>
    <lineage>
        <taxon>Bacteria</taxon>
        <taxon>Pseudomonadati</taxon>
        <taxon>Pseudomonadota</taxon>
        <taxon>Gammaproteobacteria</taxon>
        <taxon>Orbales</taxon>
        <taxon>Orbaceae</taxon>
        <taxon>Gilliamella</taxon>
    </lineage>
</organism>
<proteinExistence type="predicted"/>
<dbReference type="AlphaFoldDB" id="A0A1C3ZXH1"/>
<name>A0A1C3ZXH1_9GAMM</name>